<reference evidence="3 4" key="1">
    <citation type="submission" date="2020-08" db="EMBL/GenBank/DDBJ databases">
        <title>Genome public.</title>
        <authorList>
            <person name="Liu C."/>
            <person name="Sun Q."/>
        </authorList>
    </citation>
    <scope>NUCLEOTIDE SEQUENCE [LARGE SCALE GENOMIC DNA]</scope>
    <source>
        <strain evidence="3 4">NSJ-37</strain>
    </source>
</reference>
<evidence type="ECO:0000259" key="2">
    <source>
        <dbReference type="Pfam" id="PF25583"/>
    </source>
</evidence>
<dbReference type="PANTHER" id="PTHR34580">
    <property type="match status" value="1"/>
</dbReference>
<evidence type="ECO:0000313" key="4">
    <source>
        <dbReference type="Proteomes" id="UP000606193"/>
    </source>
</evidence>
<gene>
    <name evidence="3" type="ORF">H8704_13330</name>
</gene>
<dbReference type="EMBL" id="JACRSX010000028">
    <property type="protein sequence ID" value="MBC8563583.1"/>
    <property type="molecule type" value="Genomic_DNA"/>
</dbReference>
<dbReference type="InterPro" id="IPR026881">
    <property type="entry name" value="WYL_dom"/>
</dbReference>
<dbReference type="PROSITE" id="PS52050">
    <property type="entry name" value="WYL"/>
    <property type="match status" value="1"/>
</dbReference>
<accession>A0ABR7N4P7</accession>
<proteinExistence type="predicted"/>
<comment type="caution">
    <text evidence="3">The sequence shown here is derived from an EMBL/GenBank/DDBJ whole genome shotgun (WGS) entry which is preliminary data.</text>
</comment>
<dbReference type="InterPro" id="IPR057727">
    <property type="entry name" value="WCX_dom"/>
</dbReference>
<dbReference type="Pfam" id="PF13280">
    <property type="entry name" value="WYL"/>
    <property type="match status" value="1"/>
</dbReference>
<name>A0ABR7N4P7_9FIRM</name>
<dbReference type="PANTHER" id="PTHR34580:SF1">
    <property type="entry name" value="PROTEIN PAFC"/>
    <property type="match status" value="1"/>
</dbReference>
<dbReference type="Pfam" id="PF25583">
    <property type="entry name" value="WCX"/>
    <property type="match status" value="1"/>
</dbReference>
<evidence type="ECO:0000313" key="3">
    <source>
        <dbReference type="EMBL" id="MBC8563583.1"/>
    </source>
</evidence>
<protein>
    <submittedName>
        <fullName evidence="3">WYL domain-containing protein</fullName>
    </submittedName>
</protein>
<sequence length="337" mass="39233">MKNKHSKNSRTLSIYIRLCAGKLINKAEEANRFGVDERSIQRDIDDIRAFLEDQKTERSTESREIIYDRVHKGFTMTGTDGSAMTNSEILAVSKILLESRAFSKKEMDSLLSKLVEGCVPLRNMKLVSDLIANEKYHYVELTHPSYDRDSLWNLGVAIRNHNLLEISYHKGDTADGCVKRMIEPVGIVFSEYYFYLNAFLVEKDAKGKYAHKYSYPAVFRVDRIVKLRETNEKFKVSYNGRFEEGEFRKRVQFMYSGELMRVKFRFYGGSAEAALDRLPTAKIVSKQPDWYEIEAEVFGKGIIMWLLSQGERVEVLSPDWLREEMKGKLEKMVERYQ</sequence>
<evidence type="ECO:0000259" key="1">
    <source>
        <dbReference type="Pfam" id="PF13280"/>
    </source>
</evidence>
<organism evidence="3 4">
    <name type="scientific">Jutongia huaianensis</name>
    <dbReference type="NCBI Taxonomy" id="2763668"/>
    <lineage>
        <taxon>Bacteria</taxon>
        <taxon>Bacillati</taxon>
        <taxon>Bacillota</taxon>
        <taxon>Clostridia</taxon>
        <taxon>Lachnospirales</taxon>
        <taxon>Lachnospiraceae</taxon>
        <taxon>Jutongia</taxon>
    </lineage>
</organism>
<dbReference type="Proteomes" id="UP000606193">
    <property type="component" value="Unassembled WGS sequence"/>
</dbReference>
<dbReference type="RefSeq" id="WP_249298590.1">
    <property type="nucleotide sequence ID" value="NZ_JACRSX010000028.1"/>
</dbReference>
<keyword evidence="4" id="KW-1185">Reference proteome</keyword>
<dbReference type="InterPro" id="IPR051534">
    <property type="entry name" value="CBASS_pafABC_assoc_protein"/>
</dbReference>
<feature type="domain" description="WYL" evidence="1">
    <location>
        <begin position="156"/>
        <end position="228"/>
    </location>
</feature>
<feature type="domain" description="WCX" evidence="2">
    <location>
        <begin position="259"/>
        <end position="333"/>
    </location>
</feature>